<dbReference type="PROSITE" id="PS00409">
    <property type="entry name" value="PROKAR_NTER_METHYL"/>
    <property type="match status" value="1"/>
</dbReference>
<reference evidence="6" key="1">
    <citation type="submission" date="2023-01" db="EMBL/GenBank/DDBJ databases">
        <title>Vibrio sp. CB1-14 genome sequencing.</title>
        <authorList>
            <person name="Otstavnykh N."/>
            <person name="Isaeva M."/>
            <person name="Meleshko D."/>
        </authorList>
    </citation>
    <scope>NUCLEOTIDE SEQUENCE</scope>
    <source>
        <strain evidence="6">CB1-14</strain>
    </source>
</reference>
<dbReference type="InterPro" id="IPR000983">
    <property type="entry name" value="Bac_GSPG_pilin"/>
</dbReference>
<keyword evidence="5" id="KW-0472">Membrane</keyword>
<dbReference type="InterPro" id="IPR045584">
    <property type="entry name" value="Pilin-like"/>
</dbReference>
<dbReference type="Gene3D" id="3.30.700.10">
    <property type="entry name" value="Glycoprotein, Type 4 Pilin"/>
    <property type="match status" value="1"/>
</dbReference>
<proteinExistence type="inferred from homology"/>
<evidence type="ECO:0000256" key="2">
    <source>
        <dbReference type="ARBA" id="ARBA00011156"/>
    </source>
</evidence>
<sequence>MRKTTKQQGFTLIELMIVVAVIGVLATVAVPTYQNYIAKSETASALATLTALKTPIETTTLETGAFPADLSAAGVSISYALGNISLTPQSSGAGTINIQFRSGDSSPKIATNTLSLQRTDAGAWSCTTNNIDADLLPKGCN</sequence>
<dbReference type="EMBL" id="CP115920">
    <property type="protein sequence ID" value="XCD16513.1"/>
    <property type="molecule type" value="Genomic_DNA"/>
</dbReference>
<organism evidence="6">
    <name type="scientific">Vibrio chaetopteri</name>
    <dbReference type="NCBI Taxonomy" id="3016528"/>
    <lineage>
        <taxon>Bacteria</taxon>
        <taxon>Pseudomonadati</taxon>
        <taxon>Pseudomonadota</taxon>
        <taxon>Gammaproteobacteria</taxon>
        <taxon>Vibrionales</taxon>
        <taxon>Vibrionaceae</taxon>
        <taxon>Vibrio</taxon>
    </lineage>
</organism>
<dbReference type="Pfam" id="PF07963">
    <property type="entry name" value="N_methyl"/>
    <property type="match status" value="1"/>
</dbReference>
<dbReference type="RefSeq" id="WP_353497780.1">
    <property type="nucleotide sequence ID" value="NZ_CP115920.1"/>
</dbReference>
<dbReference type="SUPFAM" id="SSF54523">
    <property type="entry name" value="Pili subunits"/>
    <property type="match status" value="1"/>
</dbReference>
<dbReference type="GO" id="GO:0044096">
    <property type="term" value="C:type IV pilus"/>
    <property type="evidence" value="ECO:0007669"/>
    <property type="project" value="TreeGrafter"/>
</dbReference>
<evidence type="ECO:0000256" key="5">
    <source>
        <dbReference type="SAM" id="Phobius"/>
    </source>
</evidence>
<dbReference type="AlphaFoldDB" id="A0AAU8BJG9"/>
<dbReference type="GO" id="GO:0015628">
    <property type="term" value="P:protein secretion by the type II secretion system"/>
    <property type="evidence" value="ECO:0007669"/>
    <property type="project" value="InterPro"/>
</dbReference>
<keyword evidence="3" id="KW-0488">Methylation</keyword>
<dbReference type="PRINTS" id="PR00813">
    <property type="entry name" value="BCTERIALGSPG"/>
</dbReference>
<comment type="similarity">
    <text evidence="1 4">Belongs to the N-Me-Phe pilin family.</text>
</comment>
<dbReference type="Pfam" id="PF00114">
    <property type="entry name" value="Pilin"/>
    <property type="match status" value="1"/>
</dbReference>
<keyword evidence="5" id="KW-1133">Transmembrane helix</keyword>
<keyword evidence="5" id="KW-0812">Transmembrane</keyword>
<evidence type="ECO:0000256" key="1">
    <source>
        <dbReference type="ARBA" id="ARBA00005233"/>
    </source>
</evidence>
<feature type="transmembrane region" description="Helical" evidence="5">
    <location>
        <begin position="12"/>
        <end position="33"/>
    </location>
</feature>
<evidence type="ECO:0000313" key="6">
    <source>
        <dbReference type="EMBL" id="XCD16513.1"/>
    </source>
</evidence>
<dbReference type="GO" id="GO:0007155">
    <property type="term" value="P:cell adhesion"/>
    <property type="evidence" value="ECO:0007669"/>
    <property type="project" value="InterPro"/>
</dbReference>
<protein>
    <submittedName>
        <fullName evidence="6">Pilin</fullName>
    </submittedName>
</protein>
<gene>
    <name evidence="6" type="ORF">PG915_02815</name>
</gene>
<keyword evidence="4" id="KW-0281">Fimbrium</keyword>
<name>A0AAU8BJG9_9VIBR</name>
<dbReference type="PANTHER" id="PTHR30093">
    <property type="entry name" value="GENERAL SECRETION PATHWAY PROTEIN G"/>
    <property type="match status" value="1"/>
</dbReference>
<dbReference type="InterPro" id="IPR001082">
    <property type="entry name" value="Pilin"/>
</dbReference>
<dbReference type="InterPro" id="IPR012902">
    <property type="entry name" value="N_methyl_site"/>
</dbReference>
<comment type="subunit">
    <text evidence="2">The pili are polar flexible filaments of about 5.4 nanometers diameter and 2.5 micrometers average length; they consist of only a single polypeptide chain arranged in a helical configuration of five subunits per turn in the assembled pilus.</text>
</comment>
<dbReference type="KEGG" id="vck:PG915_02815"/>
<evidence type="ECO:0000256" key="3">
    <source>
        <dbReference type="ARBA" id="ARBA00022481"/>
    </source>
</evidence>
<dbReference type="GO" id="GO:0015627">
    <property type="term" value="C:type II protein secretion system complex"/>
    <property type="evidence" value="ECO:0007669"/>
    <property type="project" value="InterPro"/>
</dbReference>
<dbReference type="GO" id="GO:0043107">
    <property type="term" value="P:type IV pilus-dependent motility"/>
    <property type="evidence" value="ECO:0007669"/>
    <property type="project" value="TreeGrafter"/>
</dbReference>
<evidence type="ECO:0000256" key="4">
    <source>
        <dbReference type="RuleBase" id="RU000389"/>
    </source>
</evidence>
<dbReference type="PANTHER" id="PTHR30093:SF34">
    <property type="entry name" value="PREPILIN PEPTIDASE-DEPENDENT PROTEIN D"/>
    <property type="match status" value="1"/>
</dbReference>
<dbReference type="NCBIfam" id="TIGR02532">
    <property type="entry name" value="IV_pilin_GFxxxE"/>
    <property type="match status" value="1"/>
</dbReference>
<accession>A0AAU8BJG9</accession>